<name>A0ABD0L336_9CAEN</name>
<dbReference type="AlphaFoldDB" id="A0ABD0L336"/>
<proteinExistence type="predicted"/>
<evidence type="ECO:0000313" key="1">
    <source>
        <dbReference type="EMBL" id="KAK7493681.1"/>
    </source>
</evidence>
<gene>
    <name evidence="1" type="ORF">BaRGS_00015010</name>
</gene>
<dbReference type="Proteomes" id="UP001519460">
    <property type="component" value="Unassembled WGS sequence"/>
</dbReference>
<evidence type="ECO:0000313" key="2">
    <source>
        <dbReference type="Proteomes" id="UP001519460"/>
    </source>
</evidence>
<sequence length="127" mass="13903">MFGSNGHRTGSSMSKTVSSCISGSWNDGTQPGSSYLALVSDSADCMHSISVFDECLVSEQENTQWGRASFVLYFIPLKLLFLEDTCKSFDSAPCLDGMCTVIQSTAMILTNMINSKKWQDIDVSFIT</sequence>
<organism evidence="1 2">
    <name type="scientific">Batillaria attramentaria</name>
    <dbReference type="NCBI Taxonomy" id="370345"/>
    <lineage>
        <taxon>Eukaryota</taxon>
        <taxon>Metazoa</taxon>
        <taxon>Spiralia</taxon>
        <taxon>Lophotrochozoa</taxon>
        <taxon>Mollusca</taxon>
        <taxon>Gastropoda</taxon>
        <taxon>Caenogastropoda</taxon>
        <taxon>Sorbeoconcha</taxon>
        <taxon>Cerithioidea</taxon>
        <taxon>Batillariidae</taxon>
        <taxon>Batillaria</taxon>
    </lineage>
</organism>
<feature type="non-terminal residue" evidence="1">
    <location>
        <position position="127"/>
    </location>
</feature>
<accession>A0ABD0L336</accession>
<keyword evidence="2" id="KW-1185">Reference proteome</keyword>
<reference evidence="1 2" key="1">
    <citation type="journal article" date="2023" name="Sci. Data">
        <title>Genome assembly of the Korean intertidal mud-creeper Batillaria attramentaria.</title>
        <authorList>
            <person name="Patra A.K."/>
            <person name="Ho P.T."/>
            <person name="Jun S."/>
            <person name="Lee S.J."/>
            <person name="Kim Y."/>
            <person name="Won Y.J."/>
        </authorList>
    </citation>
    <scope>NUCLEOTIDE SEQUENCE [LARGE SCALE GENOMIC DNA]</scope>
    <source>
        <strain evidence="1">Wonlab-2016</strain>
    </source>
</reference>
<comment type="caution">
    <text evidence="1">The sequence shown here is derived from an EMBL/GenBank/DDBJ whole genome shotgun (WGS) entry which is preliminary data.</text>
</comment>
<dbReference type="EMBL" id="JACVVK020000090">
    <property type="protein sequence ID" value="KAK7493681.1"/>
    <property type="molecule type" value="Genomic_DNA"/>
</dbReference>
<protein>
    <submittedName>
        <fullName evidence="1">Uncharacterized protein</fullName>
    </submittedName>
</protein>